<gene>
    <name evidence="1" type="ORF">PENTCL1PPCAC_8105</name>
</gene>
<proteinExistence type="predicted"/>
<accession>A0AAV5STB9</accession>
<organism evidence="1 2">
    <name type="scientific">Pristionchus entomophagus</name>
    <dbReference type="NCBI Taxonomy" id="358040"/>
    <lineage>
        <taxon>Eukaryota</taxon>
        <taxon>Metazoa</taxon>
        <taxon>Ecdysozoa</taxon>
        <taxon>Nematoda</taxon>
        <taxon>Chromadorea</taxon>
        <taxon>Rhabditida</taxon>
        <taxon>Rhabditina</taxon>
        <taxon>Diplogasteromorpha</taxon>
        <taxon>Diplogasteroidea</taxon>
        <taxon>Neodiplogasteridae</taxon>
        <taxon>Pristionchus</taxon>
    </lineage>
</organism>
<evidence type="ECO:0000313" key="2">
    <source>
        <dbReference type="Proteomes" id="UP001432027"/>
    </source>
</evidence>
<evidence type="ECO:0000313" key="1">
    <source>
        <dbReference type="EMBL" id="GMS85930.1"/>
    </source>
</evidence>
<sequence length="67" mass="7750">SWKFNKGVCRIRSFINRSLNIFFHLGIVGVENTVLDSPRIELSLNNSLCQRFVLKNSPVFLRGTLRK</sequence>
<comment type="caution">
    <text evidence="1">The sequence shown here is derived from an EMBL/GenBank/DDBJ whole genome shotgun (WGS) entry which is preliminary data.</text>
</comment>
<dbReference type="Proteomes" id="UP001432027">
    <property type="component" value="Unassembled WGS sequence"/>
</dbReference>
<dbReference type="EMBL" id="BTSX01000002">
    <property type="protein sequence ID" value="GMS85930.1"/>
    <property type="molecule type" value="Genomic_DNA"/>
</dbReference>
<feature type="non-terminal residue" evidence="1">
    <location>
        <position position="1"/>
    </location>
</feature>
<feature type="non-terminal residue" evidence="1">
    <location>
        <position position="67"/>
    </location>
</feature>
<keyword evidence="2" id="KW-1185">Reference proteome</keyword>
<protein>
    <submittedName>
        <fullName evidence="1">Uncharacterized protein</fullName>
    </submittedName>
</protein>
<reference evidence="1" key="1">
    <citation type="submission" date="2023-10" db="EMBL/GenBank/DDBJ databases">
        <title>Genome assembly of Pristionchus species.</title>
        <authorList>
            <person name="Yoshida K."/>
            <person name="Sommer R.J."/>
        </authorList>
    </citation>
    <scope>NUCLEOTIDE SEQUENCE</scope>
    <source>
        <strain evidence="1">RS0144</strain>
    </source>
</reference>
<name>A0AAV5STB9_9BILA</name>
<dbReference type="AlphaFoldDB" id="A0AAV5STB9"/>